<reference evidence="1 2" key="1">
    <citation type="journal article" date="2006" name="Science">
        <title>The genome of black cottonwood, Populus trichocarpa (Torr. &amp; Gray).</title>
        <authorList>
            <person name="Tuskan G.A."/>
            <person name="Difazio S."/>
            <person name="Jansson S."/>
            <person name="Bohlmann J."/>
            <person name="Grigoriev I."/>
            <person name="Hellsten U."/>
            <person name="Putnam N."/>
            <person name="Ralph S."/>
            <person name="Rombauts S."/>
            <person name="Salamov A."/>
            <person name="Schein J."/>
            <person name="Sterck L."/>
            <person name="Aerts A."/>
            <person name="Bhalerao R.R."/>
            <person name="Bhalerao R.P."/>
            <person name="Blaudez D."/>
            <person name="Boerjan W."/>
            <person name="Brun A."/>
            <person name="Brunner A."/>
            <person name="Busov V."/>
            <person name="Campbell M."/>
            <person name="Carlson J."/>
            <person name="Chalot M."/>
            <person name="Chapman J."/>
            <person name="Chen G.L."/>
            <person name="Cooper D."/>
            <person name="Coutinho P.M."/>
            <person name="Couturier J."/>
            <person name="Covert S."/>
            <person name="Cronk Q."/>
            <person name="Cunningham R."/>
            <person name="Davis J."/>
            <person name="Degroeve S."/>
            <person name="Dejardin A."/>
            <person name="Depamphilis C."/>
            <person name="Detter J."/>
            <person name="Dirks B."/>
            <person name="Dubchak I."/>
            <person name="Duplessis S."/>
            <person name="Ehlting J."/>
            <person name="Ellis B."/>
            <person name="Gendler K."/>
            <person name="Goodstein D."/>
            <person name="Gribskov M."/>
            <person name="Grimwood J."/>
            <person name="Groover A."/>
            <person name="Gunter L."/>
            <person name="Hamberger B."/>
            <person name="Heinze B."/>
            <person name="Helariutta Y."/>
            <person name="Henrissat B."/>
            <person name="Holligan D."/>
            <person name="Holt R."/>
            <person name="Huang W."/>
            <person name="Islam-Faridi N."/>
            <person name="Jones S."/>
            <person name="Jones-Rhoades M."/>
            <person name="Jorgensen R."/>
            <person name="Joshi C."/>
            <person name="Kangasjarvi J."/>
            <person name="Karlsson J."/>
            <person name="Kelleher C."/>
            <person name="Kirkpatrick R."/>
            <person name="Kirst M."/>
            <person name="Kohler A."/>
            <person name="Kalluri U."/>
            <person name="Larimer F."/>
            <person name="Leebens-Mack J."/>
            <person name="Leple J.C."/>
            <person name="Locascio P."/>
            <person name="Lou Y."/>
            <person name="Lucas S."/>
            <person name="Martin F."/>
            <person name="Montanini B."/>
            <person name="Napoli C."/>
            <person name="Nelson D.R."/>
            <person name="Nelson C."/>
            <person name="Nieminen K."/>
            <person name="Nilsson O."/>
            <person name="Pereda V."/>
            <person name="Peter G."/>
            <person name="Philippe R."/>
            <person name="Pilate G."/>
            <person name="Poliakov A."/>
            <person name="Razumovskaya J."/>
            <person name="Richardson P."/>
            <person name="Rinaldi C."/>
            <person name="Ritland K."/>
            <person name="Rouze P."/>
            <person name="Ryaboy D."/>
            <person name="Schmutz J."/>
            <person name="Schrader J."/>
            <person name="Segerman B."/>
            <person name="Shin H."/>
            <person name="Siddiqui A."/>
            <person name="Sterky F."/>
            <person name="Terry A."/>
            <person name="Tsai C.J."/>
            <person name="Uberbacher E."/>
            <person name="Unneberg P."/>
            <person name="Vahala J."/>
            <person name="Wall K."/>
            <person name="Wessler S."/>
            <person name="Yang G."/>
            <person name="Yin T."/>
            <person name="Douglas C."/>
            <person name="Marra M."/>
            <person name="Sandberg G."/>
            <person name="Van de Peer Y."/>
            <person name="Rokhsar D."/>
        </authorList>
    </citation>
    <scope>NUCLEOTIDE SEQUENCE [LARGE SCALE GENOMIC DNA]</scope>
    <source>
        <strain evidence="2">cv. Nisqually</strain>
    </source>
</reference>
<dbReference type="EMBL" id="CM009291">
    <property type="protein sequence ID" value="KAI9399573.1"/>
    <property type="molecule type" value="Genomic_DNA"/>
</dbReference>
<accession>A0ACC0TDU9</accession>
<protein>
    <submittedName>
        <fullName evidence="1">Uncharacterized protein</fullName>
    </submittedName>
</protein>
<gene>
    <name evidence="1" type="ORF">POPTR_002G115501v4</name>
</gene>
<sequence length="172" mass="19295">MLSLFLWLLYLLATDSSLQCVVINYILLISAAVEIACACARMANNPQFSGGGRYHDDKTRIKDAMKLGKITMVMATRRIKRGKRTKIGNTGNGIKVPLVMQILSRMGRRSLKNHADIAVTHAYTPKSDGESHESRQKRHKRDNQDGSHRNGGYEELEDGEIRKQPMAAEIDI</sequence>
<name>A0ACC0TDU9_POPTR</name>
<dbReference type="Proteomes" id="UP000006729">
    <property type="component" value="Chromosome 2"/>
</dbReference>
<proteinExistence type="predicted"/>
<organism evidence="1 2">
    <name type="scientific">Populus trichocarpa</name>
    <name type="common">Western balsam poplar</name>
    <name type="synonym">Populus balsamifera subsp. trichocarpa</name>
    <dbReference type="NCBI Taxonomy" id="3694"/>
    <lineage>
        <taxon>Eukaryota</taxon>
        <taxon>Viridiplantae</taxon>
        <taxon>Streptophyta</taxon>
        <taxon>Embryophyta</taxon>
        <taxon>Tracheophyta</taxon>
        <taxon>Spermatophyta</taxon>
        <taxon>Magnoliopsida</taxon>
        <taxon>eudicotyledons</taxon>
        <taxon>Gunneridae</taxon>
        <taxon>Pentapetalae</taxon>
        <taxon>rosids</taxon>
        <taxon>fabids</taxon>
        <taxon>Malpighiales</taxon>
        <taxon>Salicaceae</taxon>
        <taxon>Saliceae</taxon>
        <taxon>Populus</taxon>
    </lineage>
</organism>
<evidence type="ECO:0000313" key="1">
    <source>
        <dbReference type="EMBL" id="KAI9399573.1"/>
    </source>
</evidence>
<keyword evidence="2" id="KW-1185">Reference proteome</keyword>
<comment type="caution">
    <text evidence="1">The sequence shown here is derived from an EMBL/GenBank/DDBJ whole genome shotgun (WGS) entry which is preliminary data.</text>
</comment>
<evidence type="ECO:0000313" key="2">
    <source>
        <dbReference type="Proteomes" id="UP000006729"/>
    </source>
</evidence>